<evidence type="ECO:0000313" key="2">
    <source>
        <dbReference type="Proteomes" id="UP000823775"/>
    </source>
</evidence>
<proteinExistence type="predicted"/>
<protein>
    <submittedName>
        <fullName evidence="1">Uncharacterized protein</fullName>
    </submittedName>
</protein>
<comment type="caution">
    <text evidence="1">The sequence shown here is derived from an EMBL/GenBank/DDBJ whole genome shotgun (WGS) entry which is preliminary data.</text>
</comment>
<reference evidence="1 2" key="1">
    <citation type="journal article" date="2021" name="BMC Genomics">
        <title>Datura genome reveals duplications of psychoactive alkaloid biosynthetic genes and high mutation rate following tissue culture.</title>
        <authorList>
            <person name="Rajewski A."/>
            <person name="Carter-House D."/>
            <person name="Stajich J."/>
            <person name="Litt A."/>
        </authorList>
    </citation>
    <scope>NUCLEOTIDE SEQUENCE [LARGE SCALE GENOMIC DNA]</scope>
    <source>
        <strain evidence="1">AR-01</strain>
    </source>
</reference>
<dbReference type="Proteomes" id="UP000823775">
    <property type="component" value="Unassembled WGS sequence"/>
</dbReference>
<gene>
    <name evidence="1" type="ORF">HAX54_035138</name>
</gene>
<organism evidence="1 2">
    <name type="scientific">Datura stramonium</name>
    <name type="common">Jimsonweed</name>
    <name type="synonym">Common thornapple</name>
    <dbReference type="NCBI Taxonomy" id="4076"/>
    <lineage>
        <taxon>Eukaryota</taxon>
        <taxon>Viridiplantae</taxon>
        <taxon>Streptophyta</taxon>
        <taxon>Embryophyta</taxon>
        <taxon>Tracheophyta</taxon>
        <taxon>Spermatophyta</taxon>
        <taxon>Magnoliopsida</taxon>
        <taxon>eudicotyledons</taxon>
        <taxon>Gunneridae</taxon>
        <taxon>Pentapetalae</taxon>
        <taxon>asterids</taxon>
        <taxon>lamiids</taxon>
        <taxon>Solanales</taxon>
        <taxon>Solanaceae</taxon>
        <taxon>Solanoideae</taxon>
        <taxon>Datureae</taxon>
        <taxon>Datura</taxon>
    </lineage>
</organism>
<dbReference type="EMBL" id="JACEIK010004567">
    <property type="protein sequence ID" value="MCD9645841.1"/>
    <property type="molecule type" value="Genomic_DNA"/>
</dbReference>
<accession>A0ABS8VHM1</accession>
<keyword evidence="2" id="KW-1185">Reference proteome</keyword>
<evidence type="ECO:0000313" key="1">
    <source>
        <dbReference type="EMBL" id="MCD9645841.1"/>
    </source>
</evidence>
<sequence>MATSTDDIPWCFHGVETMAHGLNAINSLIGVGDRMSKVTNGRAHIGTIEIVYDRRDFDCTSDCLASVGPMSVVGAPCEYMPGEKLGNCQALVQVKSVGGHESLHGFIPDSRWLVRVVGSLKMIKGSTRNHESRSEVM</sequence>
<name>A0ABS8VHM1_DATST</name>
<feature type="non-terminal residue" evidence="1">
    <location>
        <position position="137"/>
    </location>
</feature>